<feature type="region of interest" description="Disordered" evidence="3">
    <location>
        <begin position="1151"/>
        <end position="1171"/>
    </location>
</feature>
<keyword evidence="2" id="KW-0175">Coiled coil</keyword>
<organism evidence="5 6">
    <name type="scientific">Ignelater luminosus</name>
    <name type="common">Cucubano</name>
    <name type="synonym">Pyrophorus luminosus</name>
    <dbReference type="NCBI Taxonomy" id="2038154"/>
    <lineage>
        <taxon>Eukaryota</taxon>
        <taxon>Metazoa</taxon>
        <taxon>Ecdysozoa</taxon>
        <taxon>Arthropoda</taxon>
        <taxon>Hexapoda</taxon>
        <taxon>Insecta</taxon>
        <taxon>Pterygota</taxon>
        <taxon>Neoptera</taxon>
        <taxon>Endopterygota</taxon>
        <taxon>Coleoptera</taxon>
        <taxon>Polyphaga</taxon>
        <taxon>Elateriformia</taxon>
        <taxon>Elateroidea</taxon>
        <taxon>Elateridae</taxon>
        <taxon>Agrypninae</taxon>
        <taxon>Pyrophorini</taxon>
        <taxon>Ignelater</taxon>
    </lineage>
</organism>
<dbReference type="PROSITE" id="PS00028">
    <property type="entry name" value="ZINC_FINGER_C2H2_1"/>
    <property type="match status" value="4"/>
</dbReference>
<feature type="region of interest" description="Disordered" evidence="3">
    <location>
        <begin position="3272"/>
        <end position="3293"/>
    </location>
</feature>
<feature type="region of interest" description="Disordered" evidence="3">
    <location>
        <begin position="581"/>
        <end position="602"/>
    </location>
</feature>
<feature type="compositionally biased region" description="Low complexity" evidence="3">
    <location>
        <begin position="1054"/>
        <end position="1067"/>
    </location>
</feature>
<feature type="region of interest" description="Disordered" evidence="3">
    <location>
        <begin position="1755"/>
        <end position="1783"/>
    </location>
</feature>
<evidence type="ECO:0000256" key="3">
    <source>
        <dbReference type="SAM" id="MobiDB-lite"/>
    </source>
</evidence>
<dbReference type="SMART" id="SM00451">
    <property type="entry name" value="ZnF_U1"/>
    <property type="match status" value="2"/>
</dbReference>
<feature type="region of interest" description="Disordered" evidence="3">
    <location>
        <begin position="2597"/>
        <end position="2633"/>
    </location>
</feature>
<sequence length="3716" mass="422548">MVNSGSFESDVDRNEKGKFTQPRRVAESPHSVSSGPVVSGSLCENDFTTQTADSLPVSQAIEPTATKTEYKCNMSDLLIRSSEILPPQCVSDNIIANRENNDTYNSQVTLISDEECSNKLEKSLTSREIVKKDDINDDLVEKCNLHNKVVNKDEEIKAKVSVCCSVPLDKVQNVLMTYRSTTINDSNTNTQNKKQILKKDMCLYCDRTFLTSSLKQKHVERYHSLKYNRRLSARRQVAKHSLTACIFCDKLNDSECSLRQLFEHLVMEHPRKYFGCLDCEIRFPNVQIFKNHIISFHENKKESLLKQHSIDIVLSEDKRDVLENRAAETIVKSCNPLLKRCSKETENKIENSTEINNICDNSSLSNNSISNSSVKSSESKTVKVKNGYKLKHSVLNEDKKVEDEKGKSLPTLSVALEPIKINSNTSSSPNENKFPTKEKPKVNWVKELRNKKVSVIGTKIGVKQCLRITRQQSKKYVDDTKNNKRTKAVKNDNGSKTAVSTKYLSFQNRPYSAYDVAFRIKKITDHSIDNIRITSLTFDDVFDKTFFNRVKCNIQENLLNHIDGKLFKSIESENRISSFQKSKDLQTDETHQNEACSSGTSTSGCLLTDTHLGEDAESLVDNNTKPTKKKSTSNDEVHYKYFTRRKYQAVISQNKQHRDLSKLDMWTQLAVKNRQQKILCDQKSDKEILEYKRSDEYKAKMQIEELNKILDKRGPLEDLKEEAIRTVTLEKLNGTVVDTNMESYFDVALILNELLDNLFTTNTSSSIVQNQGAYEHTSSSNCQDYPQTSEMNEEIPNILNLRRVTPENTATKLPDNVGDKALVELTGEWARSRIYVCASCGTKVPNAKSLVDHKNLFHEHVWCQHYEFVGNQGELYRHLSIPGLGKVGEIESSGSRMWRRSEARLCSKCNKQFNCLGDLHRHILECGGDWSWTLVRKKYKYRPYGSKARKRRRGLLKYLQAFRGRKVDKSREKGKPIKKFDGPRQKPSDADTIQRMLANLPAKRITRKIICLKDGFQRTIKNRNIPKPNNNNSINQKKKQMKVISKEPHKNRNSLKNSNNSRRLLRSNSNIVYENKINVIIPKFKKNRKENKVANLNARRNSTRKNISKLLTNKIVKTNTQQVDSKLSNSSENITTGPEIENKIENEGIVLNGSRTSRRKSLENKSGNELHSKVLETKRKLKLNVARKKTDCDISSTNESKNKRINKKEKETKENSEENDVSLKSPKKKLIKNLNSQEAEKEKKAESSEVNLVEDGNINEITDPPLNVKVTKKKKRKANIVSDSNSNSEVKVVPSPEKSTITHNRGRNILKKSKLQNVHKNININAHPPGRRKNKIISKVHNLKSALRKRKSISLKSQITNIIQVDGSSQSKPSTRSKNSKKEFFHLKIPSDPINLRTFHHPQEENTPSSFEINKITINPENGSQDNSQTLNKCEITVSTDTTNSNSNDAASVINDNNTTEIQSTDEGNLIDTTIENTERIYNALDLEEARNNVADKNNLPAVSSNGKSKRGRKPRGLNDCIAMLTNKLQIKGLSCLHSTENNVDTVSNQTDNLHLSTSTTEQKDDLQNNSFPINTAKVDTKNIKLKEKDSKESDIIDEIDNSPNAFSSLDKNTTYNTSYSWGQLDKDLGNKIIIKNTANDTSLKFSIITQKTSSSCLQSRIINNKELEHPEDSLQTGTAEVTNKSVNEEVENNEVLERNLEDDGFTIEDNLPIKRVFCKPTTPSNIEENNIKSNVPPTLNLDESLVENFINLKKPKIKRHKKKKTEENRNHKNSQSPDNKHDNYAYEDLRQENEELINGFNTSITNITINNEIPTEDLPIVNKPFTVIDKKLKHSKHRKPKKSDNTVKEKRKKRLPKIFINSKYIKDKILPNSESKITPTAANTNDFIDSEDDVPLAEFVKKSKNDDVCENTSLSLPESHEEKTETIASSIEILPLTSDDHPVHNKDVEKNYSKDDSIVRNTEDAEPLLDPNKIVAVIAQNAENNTDALNQKKAKKVRCKKLKLVTLKPKGAKRGRKSKKDQLLSILHNITEERIHDIEKLNLNECIPTEESKNQGAKRGRKSKKSQILNILTKSTIVEQNDVTRKADEVEENLSEYIALKPENTKSKRGRKSKKNQILSILTMTNMDKQSNSTEEHLIEEEKNEHEILKHEKPKSKRGRKPKLNQLTTLLKTNTEQNNITEEGNKIETDSLHGCIITQHENSETESGTKSNINQMLSIIPESNIEQESIIEGNDIEEENLNEHTAQELENSETKMESNSKGNQVLDILNEFNIDEENNKAEKEDIKEYVAQKHENLETKKGRKTKRNKILNILIKSSAVEQNEIIEKQNDYEEENLNKYITEKPENAKSKRGRKSKKNKVLDILTQSNTNEQSNITEKEVDVEEPNLNEYNIDSEMHIPESKDVSQIKDSCDNNNDVHSDIAAENNTVVEEPDSQELTNQYPLEPINENDSIITNKEVTDEYIRSENNGEINHILSEKVPVSEESLNASTTNENIIQDENSKDCKEKENIKIPTATEPNNSVKQRHKRKLKNLKHKNLNEKSIVKCHNVLNVYCDICNKTFTRTENLLKHKRTLTHIAKLSELEAREAAEKLKQQTTLQEEQTLPAEINDDNSKLSTAKDNLSDVDGNENIPECDDKYSNNVDLTKFPLTPSTQNSLKLVDIISDVLSKPIENEFATNHPNFSDLILPSSDCEVKRCKSLGERKSFESDKLSLYSNTSPSTHHLDQKYIVSKLSTAADLIVEKQISLLENMIEDNQNNMKCTDNMVVSPNHSTNEEYSSQSNSSEFSILSTSKAEDCNDITFTHNTNIITNLIKPTLDEDNLIRSTQYEAISEDSSSSHFQIEEQKSRKILNRDEELFLECCSLLKSSSDVSDFCKKPTKPAQFLNGFGLKSFDELEWLEHKSLTAKKVNDFESLSNNFVSEDSHINTSVGENYYNNLPYSNPGTPNYHLNLKTILARNGNESLFSQPPIFEDISRESEDLPVKFLGNSFKTNTSNITINQQDGVSDCVSPNVESAQIPADHNEIIEDENEEIPDAENLDVVPEDNNKACEEINKKIEEMEGLDLKENEKIEEMEVLDLIKARTESDSEFLSPEQRKSSVSKVTQAHITDYATSKKSKKHHSTKMLTKGAMKEFEGLKVSIPKDGLNMKKILNCSPASKRLEIEALEESVSADKKLHSEKAGKHNNFALDNINSKVDVKKIGNKLGLKITKKKYLSHHKNSKMKTDSFIKEKKSHDIYDFEETQDNMDIFHNTSDTFPIYRSFRNKLPEDTDNAGKGVLPSEKSSDNENEHVKSHISNIYEKDEERTLTHVISSSKKINVGKSITKKKCMIMGRIFKNALKSKMADEIKNIPTIENSKIVENYVMNCPPIDMQTENCSKEHKLSEEEMNILFDNLLKEENADNDAVRKKKDKSDDGNECETNNISSLITKESEHKSKHKGNRTKRKARGSSPVSSDEEFSIKVPKRQCTKKNATNNQCVINLEQELKECIGVASRKSQRKCTSGKQNVLVEYWSSDESSLEVEESGTVKSVHTNPDLNVMEDETINSNPNEESNIGDYNTNTTEDDKKEESELLNATPITPEIVVSTELNNLKKKSGSSKRRKIPKPVEDEVQRDVDASSEIDANNLQTIASTRKKRTAVDTLYYWSSSSEDELQDVIEIKSPREEYDDEERPLQHGWIVGDSPKKLVTMLAQAKGKKLEVECVKKNKKKKTGV</sequence>
<evidence type="ECO:0000313" key="5">
    <source>
        <dbReference type="EMBL" id="KAF2885816.1"/>
    </source>
</evidence>
<feature type="compositionally biased region" description="Basic and acidic residues" evidence="3">
    <location>
        <begin position="581"/>
        <end position="592"/>
    </location>
</feature>
<feature type="coiled-coil region" evidence="2">
    <location>
        <begin position="1086"/>
        <end position="1113"/>
    </location>
</feature>
<feature type="compositionally biased region" description="Basic and acidic residues" evidence="3">
    <location>
        <begin position="3608"/>
        <end position="3619"/>
    </location>
</feature>
<feature type="compositionally biased region" description="Basic residues" evidence="3">
    <location>
        <begin position="1833"/>
        <end position="1842"/>
    </location>
</feature>
<feature type="region of interest" description="Disordered" evidence="3">
    <location>
        <begin position="967"/>
        <end position="989"/>
    </location>
</feature>
<dbReference type="PROSITE" id="PS50157">
    <property type="entry name" value="ZINC_FINGER_C2H2_2"/>
    <property type="match status" value="1"/>
</dbReference>
<feature type="compositionally biased region" description="Low complexity" evidence="3">
    <location>
        <begin position="1022"/>
        <end position="1035"/>
    </location>
</feature>
<feature type="compositionally biased region" description="Polar residues" evidence="3">
    <location>
        <begin position="3547"/>
        <end position="3564"/>
    </location>
</feature>
<feature type="region of interest" description="Disordered" evidence="3">
    <location>
        <begin position="1186"/>
        <end position="1250"/>
    </location>
</feature>
<dbReference type="OrthoDB" id="6382392at2759"/>
<feature type="region of interest" description="Disordered" evidence="3">
    <location>
        <begin position="3405"/>
        <end position="3463"/>
    </location>
</feature>
<accession>A0A8K0CHK3</accession>
<feature type="region of interest" description="Disordered" evidence="3">
    <location>
        <begin position="3545"/>
        <end position="3567"/>
    </location>
</feature>
<dbReference type="SMART" id="SM00355">
    <property type="entry name" value="ZnF_C2H2"/>
    <property type="match status" value="5"/>
</dbReference>
<feature type="compositionally biased region" description="Basic residues" evidence="3">
    <location>
        <begin position="1755"/>
        <end position="1764"/>
    </location>
</feature>
<dbReference type="InterPro" id="IPR003604">
    <property type="entry name" value="Matrin/U1-like-C_Znf_C2H2"/>
</dbReference>
<proteinExistence type="predicted"/>
<evidence type="ECO:0000313" key="6">
    <source>
        <dbReference type="Proteomes" id="UP000801492"/>
    </source>
</evidence>
<feature type="region of interest" description="Disordered" evidence="3">
    <location>
        <begin position="2344"/>
        <end position="2380"/>
    </location>
</feature>
<comment type="caution">
    <text evidence="5">The sequence shown here is derived from an EMBL/GenBank/DDBJ whole genome shotgun (WGS) entry which is preliminary data.</text>
</comment>
<feature type="region of interest" description="Disordered" evidence="3">
    <location>
        <begin position="3596"/>
        <end position="3622"/>
    </location>
</feature>
<feature type="region of interest" description="Disordered" evidence="3">
    <location>
        <begin position="1833"/>
        <end position="1853"/>
    </location>
</feature>
<dbReference type="Proteomes" id="UP000801492">
    <property type="component" value="Unassembled WGS sequence"/>
</dbReference>
<feature type="compositionally biased region" description="Polar residues" evidence="3">
    <location>
        <begin position="3421"/>
        <end position="3431"/>
    </location>
</feature>
<feature type="compositionally biased region" description="Basic residues" evidence="3">
    <location>
        <begin position="3437"/>
        <end position="3450"/>
    </location>
</feature>
<feature type="compositionally biased region" description="Basic and acidic residues" evidence="3">
    <location>
        <begin position="3405"/>
        <end position="3417"/>
    </location>
</feature>
<feature type="compositionally biased region" description="Basic and acidic residues" evidence="3">
    <location>
        <begin position="1238"/>
        <end position="1247"/>
    </location>
</feature>
<feature type="domain" description="C2H2-type" evidence="4">
    <location>
        <begin position="2554"/>
        <end position="2583"/>
    </location>
</feature>
<protein>
    <recommendedName>
        <fullName evidence="4">C2H2-type domain-containing protein</fullName>
    </recommendedName>
</protein>
<name>A0A8K0CHK3_IGNLU</name>
<feature type="region of interest" description="Disordered" evidence="3">
    <location>
        <begin position="1276"/>
        <end position="1305"/>
    </location>
</feature>
<evidence type="ECO:0000259" key="4">
    <source>
        <dbReference type="PROSITE" id="PS50157"/>
    </source>
</evidence>
<feature type="compositionally biased region" description="Basic and acidic residues" evidence="3">
    <location>
        <begin position="1160"/>
        <end position="1171"/>
    </location>
</feature>
<dbReference type="EMBL" id="VTPC01089559">
    <property type="protein sequence ID" value="KAF2885816.1"/>
    <property type="molecule type" value="Genomic_DNA"/>
</dbReference>
<feature type="region of interest" description="Disordered" evidence="3">
    <location>
        <begin position="1021"/>
        <end position="1067"/>
    </location>
</feature>
<dbReference type="GO" id="GO:0008270">
    <property type="term" value="F:zinc ion binding"/>
    <property type="evidence" value="ECO:0007669"/>
    <property type="project" value="UniProtKB-KW"/>
</dbReference>
<feature type="compositionally biased region" description="Low complexity" evidence="3">
    <location>
        <begin position="28"/>
        <end position="39"/>
    </location>
</feature>
<feature type="compositionally biased region" description="Polar residues" evidence="3">
    <location>
        <begin position="2366"/>
        <end position="2377"/>
    </location>
</feature>
<feature type="compositionally biased region" description="Basic residues" evidence="3">
    <location>
        <begin position="3596"/>
        <end position="3607"/>
    </location>
</feature>
<keyword evidence="6" id="KW-1185">Reference proteome</keyword>
<dbReference type="InterPro" id="IPR013087">
    <property type="entry name" value="Znf_C2H2_type"/>
</dbReference>
<gene>
    <name evidence="5" type="ORF">ILUMI_20358</name>
</gene>
<evidence type="ECO:0000256" key="1">
    <source>
        <dbReference type="PROSITE-ProRule" id="PRU00042"/>
    </source>
</evidence>
<feature type="region of interest" description="Disordered" evidence="3">
    <location>
        <begin position="1"/>
        <end position="39"/>
    </location>
</feature>
<keyword evidence="1" id="KW-0479">Metal-binding</keyword>
<feature type="compositionally biased region" description="Basic residues" evidence="3">
    <location>
        <begin position="2351"/>
        <end position="2360"/>
    </location>
</feature>
<reference evidence="5" key="1">
    <citation type="submission" date="2019-08" db="EMBL/GenBank/DDBJ databases">
        <title>The genome of the North American firefly Photinus pyralis.</title>
        <authorList>
            <consortium name="Photinus pyralis genome working group"/>
            <person name="Fallon T.R."/>
            <person name="Sander Lower S.E."/>
            <person name="Weng J.-K."/>
        </authorList>
    </citation>
    <scope>NUCLEOTIDE SEQUENCE</scope>
    <source>
        <strain evidence="5">TRF0915ILg1</strain>
        <tissue evidence="5">Whole body</tissue>
    </source>
</reference>
<keyword evidence="1" id="KW-0862">Zinc</keyword>
<feature type="compositionally biased region" description="Low complexity" evidence="3">
    <location>
        <begin position="2597"/>
        <end position="2606"/>
    </location>
</feature>
<keyword evidence="1" id="KW-0863">Zinc-finger</keyword>
<evidence type="ECO:0000256" key="2">
    <source>
        <dbReference type="SAM" id="Coils"/>
    </source>
</evidence>
<dbReference type="GO" id="GO:0003676">
    <property type="term" value="F:nucleic acid binding"/>
    <property type="evidence" value="ECO:0007669"/>
    <property type="project" value="InterPro"/>
</dbReference>